<evidence type="ECO:0000256" key="4">
    <source>
        <dbReference type="SAM" id="MobiDB-lite"/>
    </source>
</evidence>
<evidence type="ECO:0000256" key="3">
    <source>
        <dbReference type="PROSITE-ProRule" id="PRU00649"/>
    </source>
</evidence>
<feature type="region of interest" description="Disordered" evidence="4">
    <location>
        <begin position="1"/>
        <end position="124"/>
    </location>
</feature>
<dbReference type="GO" id="GO:0005634">
    <property type="term" value="C:nucleus"/>
    <property type="evidence" value="ECO:0007669"/>
    <property type="project" value="UniProtKB-SubCell"/>
</dbReference>
<dbReference type="Gene3D" id="1.20.930.10">
    <property type="entry name" value="Conserved domain common to transcription factors TFIIS, elongin A, CRSP70"/>
    <property type="match status" value="1"/>
</dbReference>
<feature type="compositionally biased region" description="Acidic residues" evidence="4">
    <location>
        <begin position="920"/>
        <end position="929"/>
    </location>
</feature>
<dbReference type="STRING" id="1095629.A0A0C9Y821"/>
<feature type="region of interest" description="Disordered" evidence="4">
    <location>
        <begin position="393"/>
        <end position="436"/>
    </location>
</feature>
<feature type="compositionally biased region" description="Polar residues" evidence="4">
    <location>
        <begin position="847"/>
        <end position="879"/>
    </location>
</feature>
<comment type="similarity">
    <text evidence="2">Belongs to the IWS1 family.</text>
</comment>
<feature type="compositionally biased region" description="Basic and acidic residues" evidence="4">
    <location>
        <begin position="527"/>
        <end position="542"/>
    </location>
</feature>
<feature type="compositionally biased region" description="Basic residues" evidence="4">
    <location>
        <begin position="896"/>
        <end position="906"/>
    </location>
</feature>
<dbReference type="InterPro" id="IPR035441">
    <property type="entry name" value="TFIIS/LEDGF_dom_sf"/>
</dbReference>
<feature type="region of interest" description="Disordered" evidence="4">
    <location>
        <begin position="597"/>
        <end position="664"/>
    </location>
</feature>
<reference evidence="6 7" key="1">
    <citation type="submission" date="2014-04" db="EMBL/GenBank/DDBJ databases">
        <authorList>
            <consortium name="DOE Joint Genome Institute"/>
            <person name="Kuo A."/>
            <person name="Kohler A."/>
            <person name="Nagy L.G."/>
            <person name="Floudas D."/>
            <person name="Copeland A."/>
            <person name="Barry K.W."/>
            <person name="Cichocki N."/>
            <person name="Veneault-Fourrey C."/>
            <person name="LaButti K."/>
            <person name="Lindquist E.A."/>
            <person name="Lipzen A."/>
            <person name="Lundell T."/>
            <person name="Morin E."/>
            <person name="Murat C."/>
            <person name="Sun H."/>
            <person name="Tunlid A."/>
            <person name="Henrissat B."/>
            <person name="Grigoriev I.V."/>
            <person name="Hibbett D.S."/>
            <person name="Martin F."/>
            <person name="Nordberg H.P."/>
            <person name="Cantor M.N."/>
            <person name="Hua S.X."/>
        </authorList>
    </citation>
    <scope>NUCLEOTIDE SEQUENCE [LARGE SCALE GENOMIC DNA]</scope>
    <source>
        <strain evidence="6 7">LaAM-08-1</strain>
    </source>
</reference>
<dbReference type="Proteomes" id="UP000054477">
    <property type="component" value="Unassembled WGS sequence"/>
</dbReference>
<protein>
    <recommendedName>
        <fullName evidence="5">TFIIS N-terminal domain-containing protein</fullName>
    </recommendedName>
</protein>
<feature type="non-terminal residue" evidence="6">
    <location>
        <position position="1"/>
    </location>
</feature>
<comment type="function">
    <text evidence="1">Transcription factor involved in RNA polymerase II transcription regulation. May function in both SPT15/TBP post-recruitment and recruitment steps of transcription.</text>
</comment>
<dbReference type="PANTHER" id="PTHR46010:SF1">
    <property type="entry name" value="PROTEIN IWS1 HOMOLOG"/>
    <property type="match status" value="1"/>
</dbReference>
<sequence length="943" mass="104483">DRNKLEREVFGGSESELSSDEDEELQPQLQQKEQPRPVKPPVDDYESSGGDSEDDYEQQRPVKPTKKKRLSKKGPEDVERRPVQRKRKRKQPVEVDLSELPPEQEAILKPKKASRQRKKKANEEVLDSFADDEVARLREVMNTAADEDIRANNEKQPATAKLKLLPEAMETLRKAALAQSMIDNNLLEAVRRWLEPLPDRSLPALNIQRELFNIIRKMEFIDSAVLKESGLGRVVLFYTKCKRVTGDIGRIANELVSTWSRPIIKRSASYRDRVVPVAQEGGDVDMRAGERLNAILARAKEGEKGRVKQNAVLIPQRELGSYTVAPKVNGGIGRVNLSVDVDIERRRKNAERLRSLTRKPNFLLSLSINLIHMQTRRSTRVSPLAIVLPHPPLPHRRSSRLSANSTPQTPRSCASPSIFFTSSNRKSTDSWNSSNADDMEYDWKSEQVLLLSRTLDALPAHLVTPFNGPIPPSNLLDKIARGVSQAKGPADWPHSLRATRVKIIELCRAKAREEEQQRKVIEEEVEVDDHPYYHDGEEKPLRDGPTGIQSRRPLYRQSSMDFIQVDAKENDNITRLSNRLQRTDRINPAYHPYSCTRSALHRRDSSPPLLSDLPSLINPSTPSSSTLTSLSSLSSRPRALRRTSSTLSSASISMLSNSSKGVSLADPRVQRVLRSDSFCGLAPAPPPKDILPTSIGFKRAPSFGTLAQEAKREAESRRHVRQDSGSYLSSDEEERIRTRQAKKPRTKAGSPASNDSPVMATPPASSPSGTSSAPSPLMDKAPLPPAKDKTPFKSRSKSKGMVACLEGTPKSPKPKSAGKKDKAARPMPMNLQRNPSMFGAELPHLCSPSNTPAIASPSPTRENASKAQVSSPVTAILTRSPSIPPSPSPPSTQKVKTLRRVRRLAPARRISFGSLVAPGDEADGEGEGEHEEKLALGSAFQLH</sequence>
<feature type="compositionally biased region" description="Low complexity" evidence="4">
    <location>
        <begin position="606"/>
        <end position="659"/>
    </location>
</feature>
<dbReference type="EMBL" id="KN838536">
    <property type="protein sequence ID" value="KIK10184.1"/>
    <property type="molecule type" value="Genomic_DNA"/>
</dbReference>
<keyword evidence="7" id="KW-1185">Reference proteome</keyword>
<dbReference type="PROSITE" id="PS51319">
    <property type="entry name" value="TFIIS_N"/>
    <property type="match status" value="1"/>
</dbReference>
<dbReference type="PANTHER" id="PTHR46010">
    <property type="entry name" value="PROTEIN IWS1 HOMOLOG"/>
    <property type="match status" value="1"/>
</dbReference>
<proteinExistence type="inferred from homology"/>
<keyword evidence="3" id="KW-0539">Nucleus</keyword>
<organism evidence="6 7">
    <name type="scientific">Laccaria amethystina LaAM-08-1</name>
    <dbReference type="NCBI Taxonomy" id="1095629"/>
    <lineage>
        <taxon>Eukaryota</taxon>
        <taxon>Fungi</taxon>
        <taxon>Dikarya</taxon>
        <taxon>Basidiomycota</taxon>
        <taxon>Agaricomycotina</taxon>
        <taxon>Agaricomycetes</taxon>
        <taxon>Agaricomycetidae</taxon>
        <taxon>Agaricales</taxon>
        <taxon>Agaricineae</taxon>
        <taxon>Hydnangiaceae</taxon>
        <taxon>Laccaria</taxon>
    </lineage>
</organism>
<comment type="subcellular location">
    <subcellularLocation>
        <location evidence="3">Nucleus</location>
    </subcellularLocation>
</comment>
<dbReference type="HOGENOM" id="CLU_326233_0_0_1"/>
<name>A0A0C9Y821_9AGAR</name>
<gene>
    <name evidence="6" type="ORF">K443DRAFT_81434</name>
</gene>
<reference evidence="7" key="2">
    <citation type="submission" date="2015-01" db="EMBL/GenBank/DDBJ databases">
        <title>Evolutionary Origins and Diversification of the Mycorrhizal Mutualists.</title>
        <authorList>
            <consortium name="DOE Joint Genome Institute"/>
            <consortium name="Mycorrhizal Genomics Consortium"/>
            <person name="Kohler A."/>
            <person name="Kuo A."/>
            <person name="Nagy L.G."/>
            <person name="Floudas D."/>
            <person name="Copeland A."/>
            <person name="Barry K.W."/>
            <person name="Cichocki N."/>
            <person name="Veneault-Fourrey C."/>
            <person name="LaButti K."/>
            <person name="Lindquist E.A."/>
            <person name="Lipzen A."/>
            <person name="Lundell T."/>
            <person name="Morin E."/>
            <person name="Murat C."/>
            <person name="Riley R."/>
            <person name="Ohm R."/>
            <person name="Sun H."/>
            <person name="Tunlid A."/>
            <person name="Henrissat B."/>
            <person name="Grigoriev I.V."/>
            <person name="Hibbett D.S."/>
            <person name="Martin F."/>
        </authorList>
    </citation>
    <scope>NUCLEOTIDE SEQUENCE [LARGE SCALE GENOMIC DNA]</scope>
    <source>
        <strain evidence="7">LaAM-08-1</strain>
    </source>
</reference>
<dbReference type="InterPro" id="IPR051037">
    <property type="entry name" value="RNAPII_TF_IWS1"/>
</dbReference>
<feature type="compositionally biased region" description="Basic and acidic residues" evidence="4">
    <location>
        <begin position="73"/>
        <end position="82"/>
    </location>
</feature>
<feature type="domain" description="TFIIS N-terminal" evidence="5">
    <location>
        <begin position="188"/>
        <end position="266"/>
    </location>
</feature>
<dbReference type="OrthoDB" id="21124at2759"/>
<evidence type="ECO:0000313" key="6">
    <source>
        <dbReference type="EMBL" id="KIK10184.1"/>
    </source>
</evidence>
<feature type="compositionally biased region" description="Basic residues" evidence="4">
    <location>
        <begin position="63"/>
        <end position="72"/>
    </location>
</feature>
<dbReference type="InterPro" id="IPR017923">
    <property type="entry name" value="TFIIS_N"/>
</dbReference>
<feature type="compositionally biased region" description="Low complexity" evidence="4">
    <location>
        <begin position="761"/>
        <end position="776"/>
    </location>
</feature>
<evidence type="ECO:0000256" key="1">
    <source>
        <dbReference type="ARBA" id="ARBA00037349"/>
    </source>
</evidence>
<feature type="compositionally biased region" description="Acidic residues" evidence="4">
    <location>
        <begin position="43"/>
        <end position="56"/>
    </location>
</feature>
<evidence type="ECO:0000256" key="2">
    <source>
        <dbReference type="ARBA" id="ARBA00037992"/>
    </source>
</evidence>
<evidence type="ECO:0000259" key="5">
    <source>
        <dbReference type="PROSITE" id="PS51319"/>
    </source>
</evidence>
<feature type="region of interest" description="Disordered" evidence="4">
    <location>
        <begin position="706"/>
        <end position="943"/>
    </location>
</feature>
<feature type="region of interest" description="Disordered" evidence="4">
    <location>
        <begin position="527"/>
        <end position="555"/>
    </location>
</feature>
<dbReference type="GO" id="GO:0016973">
    <property type="term" value="P:poly(A)+ mRNA export from nucleus"/>
    <property type="evidence" value="ECO:0007669"/>
    <property type="project" value="TreeGrafter"/>
</dbReference>
<accession>A0A0C9Y821</accession>
<feature type="compositionally biased region" description="Basic residues" evidence="4">
    <location>
        <begin position="109"/>
        <end position="120"/>
    </location>
</feature>
<evidence type="ECO:0000313" key="7">
    <source>
        <dbReference type="Proteomes" id="UP000054477"/>
    </source>
</evidence>
<dbReference type="AlphaFoldDB" id="A0A0C9Y821"/>
<feature type="compositionally biased region" description="Polar residues" evidence="4">
    <location>
        <begin position="403"/>
        <end position="436"/>
    </location>
</feature>
<dbReference type="Pfam" id="PF08711">
    <property type="entry name" value="Med26"/>
    <property type="match status" value="1"/>
</dbReference>